<sequence>MRRAIEIMEMLQGTYEVQFHRRRSTSSRQTYVVKSHLPKEVFGSVSCLVTGNLNWHVIRGIMLSTGYLSDLNPWYHATLDVEVLEQARRVEQWLSKRVGRVYLLTKQSTNTIHLRSFEALYRFVDGLGAVKTREEIYAHHFMREKKISAQRLANCDNANLKRQVTKYEYHKKLFETGDLTKLTDVEFSILKLRAEHPEFSYGDIAEKLGVSKSKVARTLRKIEEKLSG</sequence>
<dbReference type="NCBIfam" id="TIGR00647">
    <property type="entry name" value="DNA_bind_WhiA"/>
    <property type="match status" value="1"/>
</dbReference>
<gene>
    <name evidence="2" type="ordered locus">COPRO5265_0726</name>
</gene>
<dbReference type="PANTHER" id="PTHR37307">
    <property type="entry name" value="CELL DIVISION PROTEIN WHIA-RELATED"/>
    <property type="match status" value="1"/>
</dbReference>
<dbReference type="KEGG" id="cpo:COPRO5265_0726"/>
<evidence type="ECO:0000259" key="1">
    <source>
        <dbReference type="Pfam" id="PF02650"/>
    </source>
</evidence>
<dbReference type="Proteomes" id="UP000001732">
    <property type="component" value="Chromosome"/>
</dbReference>
<dbReference type="eggNOG" id="COG1481">
    <property type="taxonomic scope" value="Bacteria"/>
</dbReference>
<dbReference type="InterPro" id="IPR003802">
    <property type="entry name" value="Sporulation_regulator_WhiA"/>
</dbReference>
<dbReference type="EMBL" id="CP001145">
    <property type="protein sequence ID" value="ACI18132.1"/>
    <property type="molecule type" value="Genomic_DNA"/>
</dbReference>
<accession>B5Y8H7</accession>
<dbReference type="PANTHER" id="PTHR37307:SF1">
    <property type="entry name" value="CELL DIVISION PROTEIN WHIA-RELATED"/>
    <property type="match status" value="1"/>
</dbReference>
<feature type="domain" description="Sporulation regulator WhiA C-terminal" evidence="1">
    <location>
        <begin position="150"/>
        <end position="224"/>
    </location>
</feature>
<reference evidence="3" key="1">
    <citation type="submission" date="2008-08" db="EMBL/GenBank/DDBJ databases">
        <title>The complete genome sequence of Coprothermobacter proteolyticus strain ATCC 5245 / DSM 5265 / BT.</title>
        <authorList>
            <person name="Dodson R.J."/>
            <person name="Durkin A.S."/>
            <person name="Wu M."/>
            <person name="Eisen J."/>
            <person name="Sutton G."/>
        </authorList>
    </citation>
    <scope>NUCLEOTIDE SEQUENCE [LARGE SCALE GENOMIC DNA]</scope>
    <source>
        <strain evidence="3">ATCC 35245 / DSM 5265 / OCM 4 / BT</strain>
    </source>
</reference>
<dbReference type="InterPro" id="IPR023054">
    <property type="entry name" value="Sporulation_regulator_WhiA_C"/>
</dbReference>
<dbReference type="GO" id="GO:0043937">
    <property type="term" value="P:regulation of sporulation"/>
    <property type="evidence" value="ECO:0007669"/>
    <property type="project" value="InterPro"/>
</dbReference>
<evidence type="ECO:0000313" key="2">
    <source>
        <dbReference type="EMBL" id="ACI18132.1"/>
    </source>
</evidence>
<dbReference type="STRING" id="309798.COPRO5265_0726"/>
<dbReference type="Gene3D" id="1.10.10.10">
    <property type="entry name" value="Winged helix-like DNA-binding domain superfamily/Winged helix DNA-binding domain"/>
    <property type="match status" value="1"/>
</dbReference>
<dbReference type="InterPro" id="IPR036388">
    <property type="entry name" value="WH-like_DNA-bd_sf"/>
</dbReference>
<evidence type="ECO:0000313" key="3">
    <source>
        <dbReference type="Proteomes" id="UP000001732"/>
    </source>
</evidence>
<dbReference type="SUPFAM" id="SSF46785">
    <property type="entry name" value="Winged helix' DNA-binding domain"/>
    <property type="match status" value="1"/>
</dbReference>
<dbReference type="Pfam" id="PF02650">
    <property type="entry name" value="HTH_WhiA"/>
    <property type="match status" value="1"/>
</dbReference>
<dbReference type="InterPro" id="IPR036390">
    <property type="entry name" value="WH_DNA-bd_sf"/>
</dbReference>
<dbReference type="AlphaFoldDB" id="B5Y8H7"/>
<keyword evidence="3" id="KW-1185">Reference proteome</keyword>
<proteinExistence type="predicted"/>
<protein>
    <submittedName>
        <fullName evidence="2">Hypotheical protein, putative</fullName>
    </submittedName>
</protein>
<organism evidence="2 3">
    <name type="scientific">Coprothermobacter proteolyticus (strain ATCC 35245 / DSM 5265 / OCM 4 / BT)</name>
    <dbReference type="NCBI Taxonomy" id="309798"/>
    <lineage>
        <taxon>Bacteria</taxon>
        <taxon>Pseudomonadati</taxon>
        <taxon>Coprothermobacterota</taxon>
        <taxon>Coprothermobacteria</taxon>
        <taxon>Coprothermobacterales</taxon>
        <taxon>Coprothermobacteraceae</taxon>
        <taxon>Coprothermobacter</taxon>
    </lineage>
</organism>
<reference evidence="2 3" key="2">
    <citation type="journal article" date="2014" name="Genome Announc.">
        <title>Complete Genome Sequence of Coprothermobacter proteolyticus DSM 5265.</title>
        <authorList>
            <person name="Alexiev A."/>
            <person name="Coil D.A."/>
            <person name="Badger J.H."/>
            <person name="Enticknap J."/>
            <person name="Ward N."/>
            <person name="Robb F.T."/>
            <person name="Eisen J.A."/>
        </authorList>
    </citation>
    <scope>NUCLEOTIDE SEQUENCE [LARGE SCALE GENOMIC DNA]</scope>
    <source>
        <strain evidence="3">ATCC 35245 / DSM 5265 / OCM 4 / BT</strain>
    </source>
</reference>
<name>B5Y8H7_COPPD</name>